<dbReference type="SMART" id="SM00184">
    <property type="entry name" value="RING"/>
    <property type="match status" value="1"/>
</dbReference>
<dbReference type="InterPro" id="IPR001841">
    <property type="entry name" value="Znf_RING"/>
</dbReference>
<evidence type="ECO:0000256" key="5">
    <source>
        <dbReference type="SAM" id="MobiDB-lite"/>
    </source>
</evidence>
<dbReference type="PROSITE" id="PS00518">
    <property type="entry name" value="ZF_RING_1"/>
    <property type="match status" value="1"/>
</dbReference>
<feature type="compositionally biased region" description="Acidic residues" evidence="5">
    <location>
        <begin position="86"/>
        <end position="103"/>
    </location>
</feature>
<evidence type="ECO:0000256" key="2">
    <source>
        <dbReference type="ARBA" id="ARBA00022771"/>
    </source>
</evidence>
<comment type="caution">
    <text evidence="7">The sequence shown here is derived from an EMBL/GenBank/DDBJ whole genome shotgun (WGS) entry which is preliminary data.</text>
</comment>
<dbReference type="PANTHER" id="PTHR22791">
    <property type="entry name" value="RING-TYPE DOMAIN-CONTAINING PROTEIN"/>
    <property type="match status" value="1"/>
</dbReference>
<dbReference type="EMBL" id="CAJRST010014446">
    <property type="protein sequence ID" value="CAG5929202.1"/>
    <property type="molecule type" value="Genomic_DNA"/>
</dbReference>
<evidence type="ECO:0000256" key="3">
    <source>
        <dbReference type="ARBA" id="ARBA00022833"/>
    </source>
</evidence>
<dbReference type="GO" id="GO:0008270">
    <property type="term" value="F:zinc ion binding"/>
    <property type="evidence" value="ECO:0007669"/>
    <property type="project" value="UniProtKB-KW"/>
</dbReference>
<organism evidence="7 8">
    <name type="scientific">Menidia menidia</name>
    <name type="common">Atlantic silverside</name>
    <dbReference type="NCBI Taxonomy" id="238744"/>
    <lineage>
        <taxon>Eukaryota</taxon>
        <taxon>Metazoa</taxon>
        <taxon>Chordata</taxon>
        <taxon>Craniata</taxon>
        <taxon>Vertebrata</taxon>
        <taxon>Euteleostomi</taxon>
        <taxon>Actinopterygii</taxon>
        <taxon>Neopterygii</taxon>
        <taxon>Teleostei</taxon>
        <taxon>Neoteleostei</taxon>
        <taxon>Acanthomorphata</taxon>
        <taxon>Ovalentaria</taxon>
        <taxon>Atherinomorphae</taxon>
        <taxon>Atheriniformes</taxon>
        <taxon>Atherinopsidae</taxon>
        <taxon>Menidiinae</taxon>
        <taxon>Menidia</taxon>
    </lineage>
</organism>
<keyword evidence="1" id="KW-0479">Metal-binding</keyword>
<name>A0A8S4BDA2_9TELE</name>
<evidence type="ECO:0000313" key="7">
    <source>
        <dbReference type="EMBL" id="CAG5929202.1"/>
    </source>
</evidence>
<dbReference type="InterPro" id="IPR013083">
    <property type="entry name" value="Znf_RING/FYVE/PHD"/>
</dbReference>
<proteinExistence type="predicted"/>
<evidence type="ECO:0000256" key="1">
    <source>
        <dbReference type="ARBA" id="ARBA00022723"/>
    </source>
</evidence>
<dbReference type="GO" id="GO:0061630">
    <property type="term" value="F:ubiquitin protein ligase activity"/>
    <property type="evidence" value="ECO:0007669"/>
    <property type="project" value="TreeGrafter"/>
</dbReference>
<dbReference type="Proteomes" id="UP000677803">
    <property type="component" value="Unassembled WGS sequence"/>
</dbReference>
<dbReference type="InterPro" id="IPR017907">
    <property type="entry name" value="Znf_RING_CS"/>
</dbReference>
<keyword evidence="8" id="KW-1185">Reference proteome</keyword>
<dbReference type="PANTHER" id="PTHR22791:SF14">
    <property type="entry name" value="RING FINGER PROTEIN 227"/>
    <property type="match status" value="1"/>
</dbReference>
<evidence type="ECO:0000256" key="4">
    <source>
        <dbReference type="PROSITE-ProRule" id="PRU00175"/>
    </source>
</evidence>
<dbReference type="Gene3D" id="3.30.40.10">
    <property type="entry name" value="Zinc/RING finger domain, C3HC4 (zinc finger)"/>
    <property type="match status" value="1"/>
</dbReference>
<keyword evidence="2 4" id="KW-0863">Zinc-finger</keyword>
<dbReference type="PROSITE" id="PS50089">
    <property type="entry name" value="ZF_RING_2"/>
    <property type="match status" value="1"/>
</dbReference>
<feature type="domain" description="RING-type" evidence="6">
    <location>
        <begin position="7"/>
        <end position="53"/>
    </location>
</feature>
<gene>
    <name evidence="7" type="ORF">MMEN_LOCUS12839</name>
</gene>
<evidence type="ECO:0000313" key="8">
    <source>
        <dbReference type="Proteomes" id="UP000677803"/>
    </source>
</evidence>
<dbReference type="OrthoDB" id="252722at2759"/>
<dbReference type="GO" id="GO:0016567">
    <property type="term" value="P:protein ubiquitination"/>
    <property type="evidence" value="ECO:0007669"/>
    <property type="project" value="TreeGrafter"/>
</dbReference>
<dbReference type="AlphaFoldDB" id="A0A8S4BDA2"/>
<reference evidence="7" key="1">
    <citation type="submission" date="2021-05" db="EMBL/GenBank/DDBJ databases">
        <authorList>
            <person name="Tigano A."/>
        </authorList>
    </citation>
    <scope>NUCLEOTIDE SEQUENCE</scope>
</reference>
<dbReference type="InterPro" id="IPR051435">
    <property type="entry name" value="RING_finger_E3_ubiq-ligases"/>
</dbReference>
<dbReference type="Pfam" id="PF13639">
    <property type="entry name" value="zf-RING_2"/>
    <property type="match status" value="1"/>
</dbReference>
<protein>
    <submittedName>
        <fullName evidence="7">(Atlantic silverside) hypothetical protein</fullName>
    </submittedName>
</protein>
<sequence>MCAETECGICYRSYNAGRRCPRELRCRHSFCESCLRAMARPGAHGRIDCPLCRQPTPLSGEEDLRAQLRVDEVALERLMAEGLLDREEEEEEEEEDPEEEDPEDRVPTGEGGRDVAETQAEEGDSSPAPGGGRLRRSWRKVWSKISGKSAWQGRDACMTNEELRSMAMMSCYMF</sequence>
<evidence type="ECO:0000259" key="6">
    <source>
        <dbReference type="PROSITE" id="PS50089"/>
    </source>
</evidence>
<keyword evidence="3" id="KW-0862">Zinc</keyword>
<accession>A0A8S4BDA2</accession>
<dbReference type="SUPFAM" id="SSF57850">
    <property type="entry name" value="RING/U-box"/>
    <property type="match status" value="1"/>
</dbReference>
<feature type="region of interest" description="Disordered" evidence="5">
    <location>
        <begin position="79"/>
        <end position="137"/>
    </location>
</feature>
<feature type="compositionally biased region" description="Basic and acidic residues" evidence="5">
    <location>
        <begin position="104"/>
        <end position="116"/>
    </location>
</feature>